<proteinExistence type="predicted"/>
<dbReference type="EnsemblPlants" id="Solyc03g006370.3.1">
    <property type="protein sequence ID" value="Solyc03g006370.3.1"/>
    <property type="gene ID" value="Solyc03g006370.3"/>
</dbReference>
<dbReference type="InParanoid" id="A0A3Q7G1T0"/>
<organism evidence="1">
    <name type="scientific">Solanum lycopersicum</name>
    <name type="common">Tomato</name>
    <name type="synonym">Lycopersicon esculentum</name>
    <dbReference type="NCBI Taxonomy" id="4081"/>
    <lineage>
        <taxon>Eukaryota</taxon>
        <taxon>Viridiplantae</taxon>
        <taxon>Streptophyta</taxon>
        <taxon>Embryophyta</taxon>
        <taxon>Tracheophyta</taxon>
        <taxon>Spermatophyta</taxon>
        <taxon>Magnoliopsida</taxon>
        <taxon>eudicotyledons</taxon>
        <taxon>Gunneridae</taxon>
        <taxon>Pentapetalae</taxon>
        <taxon>asterids</taxon>
        <taxon>lamiids</taxon>
        <taxon>Solanales</taxon>
        <taxon>Solanaceae</taxon>
        <taxon>Solanoideae</taxon>
        <taxon>Solaneae</taxon>
        <taxon>Solanum</taxon>
        <taxon>Solanum subgen. Lycopersicon</taxon>
    </lineage>
</organism>
<reference evidence="1" key="1">
    <citation type="journal article" date="2012" name="Nature">
        <title>The tomato genome sequence provides insights into fleshy fruit evolution.</title>
        <authorList>
            <consortium name="Tomato Genome Consortium"/>
        </authorList>
    </citation>
    <scope>NUCLEOTIDE SEQUENCE [LARGE SCALE GENOMIC DNA]</scope>
    <source>
        <strain evidence="1">cv. Heinz 1706</strain>
    </source>
</reference>
<dbReference type="Proteomes" id="UP000004994">
    <property type="component" value="Chromosome 3"/>
</dbReference>
<keyword evidence="2" id="KW-1185">Reference proteome</keyword>
<name>A0A3Q7G1T0_SOLLC</name>
<dbReference type="Gramene" id="Solyc03g006370.3.1">
    <property type="protein sequence ID" value="Solyc03g006370.3.1"/>
    <property type="gene ID" value="Solyc03g006370.3"/>
</dbReference>
<protein>
    <submittedName>
        <fullName evidence="1">Uncharacterized protein</fullName>
    </submittedName>
</protein>
<reference evidence="1" key="2">
    <citation type="submission" date="2019-01" db="UniProtKB">
        <authorList>
            <consortium name="EnsemblPlants"/>
        </authorList>
    </citation>
    <scope>IDENTIFICATION</scope>
    <source>
        <strain evidence="1">cv. Heinz 1706</strain>
    </source>
</reference>
<dbReference type="PaxDb" id="4081-Solyc03g006370.2.1"/>
<sequence>MLVDIGHVLFGGTMALCESTYSFQRIVDLMSFQPQMIERQLSDTCSKIQEEQMAKQFENRNLQKIRPVLEAQSS</sequence>
<accession>A0A3Q7G1T0</accession>
<evidence type="ECO:0000313" key="2">
    <source>
        <dbReference type="Proteomes" id="UP000004994"/>
    </source>
</evidence>
<dbReference type="AlphaFoldDB" id="A0A3Q7G1T0"/>
<evidence type="ECO:0000313" key="1">
    <source>
        <dbReference type="EnsemblPlants" id="Solyc03g006370.3.1"/>
    </source>
</evidence>